<accession>A0A7S1AKY8</accession>
<feature type="region of interest" description="Disordered" evidence="1">
    <location>
        <begin position="441"/>
        <end position="462"/>
    </location>
</feature>
<dbReference type="AlphaFoldDB" id="A0A7S1AKY8"/>
<reference evidence="2" key="1">
    <citation type="submission" date="2021-01" db="EMBL/GenBank/DDBJ databases">
        <authorList>
            <person name="Corre E."/>
            <person name="Pelletier E."/>
            <person name="Niang G."/>
            <person name="Scheremetjew M."/>
            <person name="Finn R."/>
            <person name="Kale V."/>
            <person name="Holt S."/>
            <person name="Cochrane G."/>
            <person name="Meng A."/>
            <person name="Brown T."/>
            <person name="Cohen L."/>
        </authorList>
    </citation>
    <scope>NUCLEOTIDE SEQUENCE</scope>
</reference>
<proteinExistence type="predicted"/>
<protein>
    <submittedName>
        <fullName evidence="2">Uncharacterized protein</fullName>
    </submittedName>
</protein>
<feature type="compositionally biased region" description="Basic residues" evidence="1">
    <location>
        <begin position="441"/>
        <end position="454"/>
    </location>
</feature>
<dbReference type="EMBL" id="HBFQ01045122">
    <property type="protein sequence ID" value="CAD8857689.1"/>
    <property type="molecule type" value="Transcribed_RNA"/>
</dbReference>
<gene>
    <name evidence="2" type="ORF">NSCI0253_LOCUS32041</name>
</gene>
<organism evidence="2">
    <name type="scientific">Noctiluca scintillans</name>
    <name type="common">Sea sparkle</name>
    <name type="synonym">Red tide dinoflagellate</name>
    <dbReference type="NCBI Taxonomy" id="2966"/>
    <lineage>
        <taxon>Eukaryota</taxon>
        <taxon>Sar</taxon>
        <taxon>Alveolata</taxon>
        <taxon>Dinophyceae</taxon>
        <taxon>Noctilucales</taxon>
        <taxon>Noctilucaceae</taxon>
        <taxon>Noctiluca</taxon>
    </lineage>
</organism>
<evidence type="ECO:0000256" key="1">
    <source>
        <dbReference type="SAM" id="MobiDB-lite"/>
    </source>
</evidence>
<evidence type="ECO:0000313" key="2">
    <source>
        <dbReference type="EMBL" id="CAD8857689.1"/>
    </source>
</evidence>
<feature type="region of interest" description="Disordered" evidence="1">
    <location>
        <begin position="323"/>
        <end position="349"/>
    </location>
</feature>
<name>A0A7S1AKY8_NOCSC</name>
<sequence>MPPSGPVRRPGIKGYGQVEISEDLFRLYEKRVHDDACAAAEACAEAHQYAARDQEFPGKAALAASCVGTLAQRTAATAREVAQLCMGILEEAVQTSASPLARETAKRCAEQALRSVETASVAEQYSRSLCELLAPVMLGHEYPSTAMAQPVGGVGGVMCTNPPGATQPMMEVPAESPAQWPAPLQDDKPSMSLSSVRRWWDEEGSDGEPSLVLEKRDVPEPAGEDVARGAGDLETLLVQRVKRCKGLANTSGDERALKAIIEWRYGVSLARACSEEDLLSDLHVARLASWRSPPDEALPADLAEAARQTGAEQFSLLGRALRGATRQPAPEKAPATRERETTSEGFPGPFMHVLSGDSTGANDWEALFDRLGWLQNSTPAAPQSGTNPAGSTIALWTALSAEPPNGLAQSANSDADVDPTDSGWSIEQMTLRQLHLMSMHSRSKQRRGGVVKHKGSIEDGVGGTAISSMKLEHFDGPSEAPDGDDVDVQEFLCEVYGDLECPKELPEPSNSATVCLGAQTGVATPAPGARTTAGRKKKGKARVSASVTVPANVVVGGGTGVTLSTPAPVNTHALPELGQVLGRCLGGGPREDLRNEESGYVEPKGDALHGRPQWNENMQAGLQRPHVPLSTQYPGQLLQGLQQNMAQSLPQGLQQGLQQGLPQGLSQPLPQMHQVVHQGMPQGMPQQMPQQMAQLQQSLAQGLPQSLAQMPQAMQSLPQSLPQSFHGDLDLTAVRGQTFDSVDQLAAWGLHDAYGPPPGMLCNPWGALATTPAEPRHDPRMQYDQSGLWTQYQQPRW</sequence>